<proteinExistence type="predicted"/>
<dbReference type="SUPFAM" id="SSF52172">
    <property type="entry name" value="CheY-like"/>
    <property type="match status" value="1"/>
</dbReference>
<dbReference type="InterPro" id="IPR001789">
    <property type="entry name" value="Sig_transdc_resp-reg_receiver"/>
</dbReference>
<keyword evidence="4" id="KW-0902">Two-component regulatory system</keyword>
<keyword evidence="2" id="KW-0963">Cytoplasm</keyword>
<dbReference type="PROSITE" id="PS50110">
    <property type="entry name" value="RESPONSE_REGULATORY"/>
    <property type="match status" value="1"/>
</dbReference>
<comment type="subcellular location">
    <subcellularLocation>
        <location evidence="1">Cytoplasm</location>
    </subcellularLocation>
</comment>
<dbReference type="Proteomes" id="UP000838324">
    <property type="component" value="Unassembled WGS sequence"/>
</dbReference>
<evidence type="ECO:0000313" key="11">
    <source>
        <dbReference type="EMBL" id="CAH1223799.1"/>
    </source>
</evidence>
<dbReference type="EMBL" id="CAKMMG010000013">
    <property type="protein sequence ID" value="CAH1223799.1"/>
    <property type="molecule type" value="Genomic_DNA"/>
</dbReference>
<evidence type="ECO:0000313" key="12">
    <source>
        <dbReference type="Proteomes" id="UP000838324"/>
    </source>
</evidence>
<dbReference type="SMART" id="SM00342">
    <property type="entry name" value="HTH_ARAC"/>
    <property type="match status" value="1"/>
</dbReference>
<evidence type="ECO:0000259" key="9">
    <source>
        <dbReference type="PROSITE" id="PS01124"/>
    </source>
</evidence>
<feature type="domain" description="HTH araC/xylS-type" evidence="9">
    <location>
        <begin position="409"/>
        <end position="507"/>
    </location>
</feature>
<dbReference type="PROSITE" id="PS01124">
    <property type="entry name" value="HTH_ARAC_FAMILY_2"/>
    <property type="match status" value="1"/>
</dbReference>
<organism evidence="11 12">
    <name type="scientific">Paenibacillus auburnensis</name>
    <dbReference type="NCBI Taxonomy" id="2905649"/>
    <lineage>
        <taxon>Bacteria</taxon>
        <taxon>Bacillati</taxon>
        <taxon>Bacillota</taxon>
        <taxon>Bacilli</taxon>
        <taxon>Bacillales</taxon>
        <taxon>Paenibacillaceae</taxon>
        <taxon>Paenibacillus</taxon>
    </lineage>
</organism>
<evidence type="ECO:0000256" key="7">
    <source>
        <dbReference type="ARBA" id="ARBA00023163"/>
    </source>
</evidence>
<protein>
    <submittedName>
        <fullName evidence="11">HTH-type transcriptional activator RhaR</fullName>
    </submittedName>
</protein>
<dbReference type="PANTHER" id="PTHR42713:SF3">
    <property type="entry name" value="TRANSCRIPTIONAL REGULATORY PROTEIN HPTR"/>
    <property type="match status" value="1"/>
</dbReference>
<dbReference type="SMART" id="SM00448">
    <property type="entry name" value="REC"/>
    <property type="match status" value="1"/>
</dbReference>
<dbReference type="InterPro" id="IPR051552">
    <property type="entry name" value="HptR"/>
</dbReference>
<dbReference type="CDD" id="cd17536">
    <property type="entry name" value="REC_YesN-like"/>
    <property type="match status" value="1"/>
</dbReference>
<evidence type="ECO:0000256" key="3">
    <source>
        <dbReference type="ARBA" id="ARBA00022553"/>
    </source>
</evidence>
<keyword evidence="7" id="KW-0804">Transcription</keyword>
<dbReference type="Pfam" id="PF00072">
    <property type="entry name" value="Response_reg"/>
    <property type="match status" value="1"/>
</dbReference>
<keyword evidence="3 8" id="KW-0597">Phosphoprotein</keyword>
<dbReference type="Gene3D" id="3.40.50.2300">
    <property type="match status" value="1"/>
</dbReference>
<feature type="modified residue" description="4-aspartylphosphate" evidence="8">
    <location>
        <position position="55"/>
    </location>
</feature>
<dbReference type="Pfam" id="PF12833">
    <property type="entry name" value="HTH_18"/>
    <property type="match status" value="1"/>
</dbReference>
<evidence type="ECO:0000256" key="6">
    <source>
        <dbReference type="ARBA" id="ARBA00023125"/>
    </source>
</evidence>
<name>A0ABM9CVB8_9BACL</name>
<dbReference type="RefSeq" id="WP_236337265.1">
    <property type="nucleotide sequence ID" value="NZ_CAKMMG010000013.1"/>
</dbReference>
<dbReference type="Gene3D" id="1.10.10.60">
    <property type="entry name" value="Homeodomain-like"/>
    <property type="match status" value="2"/>
</dbReference>
<dbReference type="InterPro" id="IPR009057">
    <property type="entry name" value="Homeodomain-like_sf"/>
</dbReference>
<keyword evidence="12" id="KW-1185">Reference proteome</keyword>
<keyword evidence="5" id="KW-0805">Transcription regulation</keyword>
<evidence type="ECO:0000256" key="5">
    <source>
        <dbReference type="ARBA" id="ARBA00023015"/>
    </source>
</evidence>
<evidence type="ECO:0000256" key="4">
    <source>
        <dbReference type="ARBA" id="ARBA00023012"/>
    </source>
</evidence>
<evidence type="ECO:0000259" key="10">
    <source>
        <dbReference type="PROSITE" id="PS50110"/>
    </source>
</evidence>
<evidence type="ECO:0000256" key="8">
    <source>
        <dbReference type="PROSITE-ProRule" id="PRU00169"/>
    </source>
</evidence>
<comment type="caution">
    <text evidence="11">The sequence shown here is derived from an EMBL/GenBank/DDBJ whole genome shotgun (WGS) entry which is preliminary data.</text>
</comment>
<evidence type="ECO:0000256" key="2">
    <source>
        <dbReference type="ARBA" id="ARBA00022490"/>
    </source>
</evidence>
<evidence type="ECO:0000256" key="1">
    <source>
        <dbReference type="ARBA" id="ARBA00004496"/>
    </source>
</evidence>
<dbReference type="PANTHER" id="PTHR42713">
    <property type="entry name" value="HISTIDINE KINASE-RELATED"/>
    <property type="match status" value="1"/>
</dbReference>
<accession>A0ABM9CVB8</accession>
<keyword evidence="6" id="KW-0238">DNA-binding</keyword>
<dbReference type="SUPFAM" id="SSF46689">
    <property type="entry name" value="Homeodomain-like"/>
    <property type="match status" value="2"/>
</dbReference>
<dbReference type="InterPro" id="IPR011006">
    <property type="entry name" value="CheY-like_superfamily"/>
</dbReference>
<gene>
    <name evidence="11" type="primary">rhaR_46</name>
    <name evidence="11" type="ORF">PAECIP111892_05368</name>
</gene>
<sequence length="513" mass="58164">MLKVMIVDDEPWVLEGLRTMVDWEKYGFEVCGEALNGPDALRLVEELRPDLVLTDINLPVFNGLELITRLNESMVKPPRFVILSGYDDFQYARIALRQRVDQYLLKPIDEEEIEALLSRLSLTIQNEIASSLEHQKKQAMIVGNLINRLIHGEEDEEIQLTAANLMQIPADAELLGILIDPPAAAALLQQHLKDYFPCELAGCFQDSADRFGLILQSASLSRDSLTAGVTRLQQDLAEQLQEPVAVMVSERTSGALSLKDIYLQTLEMWKLKYRREKGGVFFNCDFRNSCKEANIEQETFTGLLEKVKAGELQAIEPCVRDIFMFYTQHLFSVEAVQAGIAHLEMTLCRLVAERNGETAGMMNQHHEEFGNLGELGDYYRLGSYVSGLCRRAAVYLAELQEANEGNTIYNVIQYVDLEFRNKLQLQELARQFHMNSAYLGQLFRKETGRSFCEYLNDKRIEAAKGLLKRTELKISDVAAQVGFSNTDYFIDKFKGIVGVLPSVYKNSNNCKQP</sequence>
<dbReference type="InterPro" id="IPR018060">
    <property type="entry name" value="HTH_AraC"/>
</dbReference>
<feature type="domain" description="Response regulatory" evidence="10">
    <location>
        <begin position="3"/>
        <end position="121"/>
    </location>
</feature>
<reference evidence="11" key="1">
    <citation type="submission" date="2022-01" db="EMBL/GenBank/DDBJ databases">
        <authorList>
            <person name="Criscuolo A."/>
        </authorList>
    </citation>
    <scope>NUCLEOTIDE SEQUENCE</scope>
    <source>
        <strain evidence="11">CIP111892</strain>
    </source>
</reference>